<evidence type="ECO:0000313" key="5">
    <source>
        <dbReference type="Proteomes" id="UP000242219"/>
    </source>
</evidence>
<reference evidence="4 5" key="1">
    <citation type="journal article" date="2016" name="Genome Announc.">
        <title>Draft Genome Sequence of the Anaerobic Ammonium-Oxidizing Bacterium 'Candidatus Brocadia sp. 40'.</title>
        <authorList>
            <person name="Ali M."/>
            <person name="Haroon M.F."/>
            <person name="Narita Y."/>
            <person name="Zhang L."/>
            <person name="Rangel Shaw D."/>
            <person name="Okabe S."/>
            <person name="Saikaly P.E."/>
        </authorList>
    </citation>
    <scope>NUCLEOTIDE SEQUENCE [LARGE SCALE GENOMIC DNA]</scope>
    <source>
        <strain evidence="4 5">40</strain>
    </source>
</reference>
<gene>
    <name evidence="4" type="ORF">BIY37_08285</name>
</gene>
<dbReference type="InterPro" id="IPR050955">
    <property type="entry name" value="Plant_Biomass_Hydrol_Est"/>
</dbReference>
<dbReference type="InterPro" id="IPR003140">
    <property type="entry name" value="PLipase/COase/thioEstase"/>
</dbReference>
<keyword evidence="1" id="KW-0732">Signal</keyword>
<feature type="domain" description="Phospholipase/carboxylesterase/thioesterase" evidence="3">
    <location>
        <begin position="162"/>
        <end position="273"/>
    </location>
</feature>
<keyword evidence="2" id="KW-0378">Hydrolase</keyword>
<evidence type="ECO:0000313" key="4">
    <source>
        <dbReference type="EMBL" id="OQD45515.1"/>
    </source>
</evidence>
<evidence type="ECO:0000256" key="1">
    <source>
        <dbReference type="ARBA" id="ARBA00022729"/>
    </source>
</evidence>
<dbReference type="Pfam" id="PF02230">
    <property type="entry name" value="Abhydrolase_2"/>
    <property type="match status" value="1"/>
</dbReference>
<dbReference type="AlphaFoldDB" id="A0A1V6LZG7"/>
<dbReference type="GO" id="GO:0016787">
    <property type="term" value="F:hydrolase activity"/>
    <property type="evidence" value="ECO:0007669"/>
    <property type="project" value="UniProtKB-KW"/>
</dbReference>
<protein>
    <recommendedName>
        <fullName evidence="3">Phospholipase/carboxylesterase/thioesterase domain-containing protein</fullName>
    </recommendedName>
</protein>
<dbReference type="SUPFAM" id="SSF53474">
    <property type="entry name" value="alpha/beta-Hydrolases"/>
    <property type="match status" value="1"/>
</dbReference>
<dbReference type="EMBL" id="MJUW02000086">
    <property type="protein sequence ID" value="OQD45515.1"/>
    <property type="molecule type" value="Genomic_DNA"/>
</dbReference>
<organism evidence="4 5">
    <name type="scientific">Candidatus Brocadia sapporoensis</name>
    <dbReference type="NCBI Taxonomy" id="392547"/>
    <lineage>
        <taxon>Bacteria</taxon>
        <taxon>Pseudomonadati</taxon>
        <taxon>Planctomycetota</taxon>
        <taxon>Candidatus Brocadiia</taxon>
        <taxon>Candidatus Brocadiales</taxon>
        <taxon>Candidatus Brocadiaceae</taxon>
        <taxon>Candidatus Brocadia</taxon>
    </lineage>
</organism>
<comment type="caution">
    <text evidence="4">The sequence shown here is derived from an EMBL/GenBank/DDBJ whole genome shotgun (WGS) entry which is preliminary data.</text>
</comment>
<name>A0A1V6LZG7_9BACT</name>
<sequence>MYRSLFILLPFVLFLSLSPCVGQDIESIGRSLVKKYLGSTDEEEQRDALKNLVGLKVSIDKIKEWVSFSASYTPQQAGIHRKLVPVGDKKGECFVYLPSDYSPDRQWPVVLALHGVGGSGYGQIMAWLRSSMHKDDFIFIAPTYGSGLWWSEEGETIILSAINKAKQDYHLDTNKIYMSGFSSGGHGVWYLAIRYPSLFAAINPVAGECPLSSLLINLMHVPAYIIHGVRDTVIPVEAARDANSRLERLHYKVICRELPELKHQFPMNETGRVLEWFLTNKRTRYPKKIKYSTESTRYSVAYWAEITEFSGLIRQTSGVPRNVPGHLMRPEGFPVTASVEAEIKEENNEIWLTTHEIKTLRLYLADELVDMEKPLKILVNGKSIYSGKIERNIRTILDSVKKMNDQEALFSAYIDLTIPSDDQ</sequence>
<dbReference type="InterPro" id="IPR029058">
    <property type="entry name" value="AB_hydrolase_fold"/>
</dbReference>
<keyword evidence="5" id="KW-1185">Reference proteome</keyword>
<dbReference type="Proteomes" id="UP000242219">
    <property type="component" value="Unassembled WGS sequence"/>
</dbReference>
<proteinExistence type="predicted"/>
<dbReference type="PANTHER" id="PTHR43037">
    <property type="entry name" value="UNNAMED PRODUCT-RELATED"/>
    <property type="match status" value="1"/>
</dbReference>
<accession>A0A1V6LZG7</accession>
<evidence type="ECO:0000259" key="3">
    <source>
        <dbReference type="Pfam" id="PF02230"/>
    </source>
</evidence>
<dbReference type="PANTHER" id="PTHR43037:SF5">
    <property type="entry name" value="FERULOYL ESTERASE"/>
    <property type="match status" value="1"/>
</dbReference>
<evidence type="ECO:0000256" key="2">
    <source>
        <dbReference type="ARBA" id="ARBA00022801"/>
    </source>
</evidence>
<dbReference type="Gene3D" id="3.40.50.1820">
    <property type="entry name" value="alpha/beta hydrolase"/>
    <property type="match status" value="1"/>
</dbReference>